<evidence type="ECO:0000313" key="2">
    <source>
        <dbReference type="EMBL" id="CAA9998670.1"/>
    </source>
</evidence>
<proteinExistence type="predicted"/>
<dbReference type="InterPro" id="IPR001148">
    <property type="entry name" value="CA_dom"/>
</dbReference>
<name>A0A6H5G7C3_9HEMI</name>
<dbReference type="Gene3D" id="3.10.200.10">
    <property type="entry name" value="Alpha carbonic anhydrase"/>
    <property type="match status" value="1"/>
</dbReference>
<evidence type="ECO:0000259" key="1">
    <source>
        <dbReference type="PROSITE" id="PS51144"/>
    </source>
</evidence>
<dbReference type="SUPFAM" id="SSF51069">
    <property type="entry name" value="Carbonic anhydrase"/>
    <property type="match status" value="1"/>
</dbReference>
<dbReference type="OrthoDB" id="5978072at2759"/>
<sequence>MFINTKLRVHSLDPPKRWRINSIPKNIVCRFLPGAETSIKHLSLRSLLPDTEHYMTYEGSTTHPGCWETTVWIILNKPIYITKQEKNVCTISMHKEMYYKVFSFLPRTEGKINIETQVIPMLQALLNPKNIFSAIALASSYLIKRKEFKQFLIQVRSTSECILVLRNGNAIFKD</sequence>
<accession>A0A6H5G7C3</accession>
<keyword evidence="3" id="KW-1185">Reference proteome</keyword>
<organism evidence="2 3">
    <name type="scientific">Nesidiocoris tenuis</name>
    <dbReference type="NCBI Taxonomy" id="355587"/>
    <lineage>
        <taxon>Eukaryota</taxon>
        <taxon>Metazoa</taxon>
        <taxon>Ecdysozoa</taxon>
        <taxon>Arthropoda</taxon>
        <taxon>Hexapoda</taxon>
        <taxon>Insecta</taxon>
        <taxon>Pterygota</taxon>
        <taxon>Neoptera</taxon>
        <taxon>Paraneoptera</taxon>
        <taxon>Hemiptera</taxon>
        <taxon>Heteroptera</taxon>
        <taxon>Panheteroptera</taxon>
        <taxon>Cimicomorpha</taxon>
        <taxon>Miridae</taxon>
        <taxon>Dicyphina</taxon>
        <taxon>Nesidiocoris</taxon>
    </lineage>
</organism>
<dbReference type="Proteomes" id="UP000479000">
    <property type="component" value="Unassembled WGS sequence"/>
</dbReference>
<dbReference type="EMBL" id="CADCXU010007298">
    <property type="protein sequence ID" value="CAA9998670.1"/>
    <property type="molecule type" value="Genomic_DNA"/>
</dbReference>
<protein>
    <recommendedName>
        <fullName evidence="1">Alpha-carbonic anhydrase domain-containing protein</fullName>
    </recommendedName>
</protein>
<dbReference type="AlphaFoldDB" id="A0A6H5G7C3"/>
<gene>
    <name evidence="2" type="ORF">NTEN_LOCUS4953</name>
</gene>
<feature type="domain" description="Alpha-carbonic anhydrase" evidence="1">
    <location>
        <begin position="1"/>
        <end position="135"/>
    </location>
</feature>
<reference evidence="2 3" key="1">
    <citation type="submission" date="2020-02" db="EMBL/GenBank/DDBJ databases">
        <authorList>
            <person name="Ferguson B K."/>
        </authorList>
    </citation>
    <scope>NUCLEOTIDE SEQUENCE [LARGE SCALE GENOMIC DNA]</scope>
</reference>
<dbReference type="Pfam" id="PF00194">
    <property type="entry name" value="Carb_anhydrase"/>
    <property type="match status" value="1"/>
</dbReference>
<dbReference type="PROSITE" id="PS51144">
    <property type="entry name" value="ALPHA_CA_2"/>
    <property type="match status" value="1"/>
</dbReference>
<dbReference type="InterPro" id="IPR036398">
    <property type="entry name" value="CA_dom_sf"/>
</dbReference>
<evidence type="ECO:0000313" key="3">
    <source>
        <dbReference type="Proteomes" id="UP000479000"/>
    </source>
</evidence>